<dbReference type="SUPFAM" id="SSF48317">
    <property type="entry name" value="Acid phosphatase/Vanadium-dependent haloperoxidase"/>
    <property type="match status" value="1"/>
</dbReference>
<protein>
    <submittedName>
        <fullName evidence="2">Phosphatase PAP2 family protein</fullName>
    </submittedName>
</protein>
<dbReference type="RefSeq" id="WP_273948800.1">
    <property type="nucleotide sequence ID" value="NZ_JAQSIP010000001.1"/>
</dbReference>
<dbReference type="EMBL" id="JAQSIP010000001">
    <property type="protein sequence ID" value="MDD0837599.1"/>
    <property type="molecule type" value="Genomic_DNA"/>
</dbReference>
<sequence>MPTELLSASLTNSRAALVGSYVPLDAPPTLPPVDGAHALTRSLPPARVATVTFEMLSGLAFEHHAQHIALVFHAPGAAPVEVVRLTRPSAETFRGQLDLVANYAELRDDRGGEILSQAQGALDYVATIVGLSPDKHKRTLEWLSAALSLAQLVEMRFKLGFDVPRPVQLSAQIQPMVPTPAHASWPSGHSTETHLMAALLTHLRPGHPRAAEQLNRLAARVAVNRTVAGLHYPVDSAAGRLLGTSLAEFVVARSVAQSPFHGRHFDGPAYPPEADFDPRLPLQGDDAPPYYRYHAASTPLATSGWLSSQWQLALAEWA</sequence>
<gene>
    <name evidence="2" type="ORF">PSQ40_03335</name>
</gene>
<dbReference type="InterPro" id="IPR036938">
    <property type="entry name" value="PAP2/HPO_sf"/>
</dbReference>
<dbReference type="Proteomes" id="UP001528673">
    <property type="component" value="Unassembled WGS sequence"/>
</dbReference>
<organism evidence="2 3">
    <name type="scientific">Curvibacter cyanobacteriorum</name>
    <dbReference type="NCBI Taxonomy" id="3026422"/>
    <lineage>
        <taxon>Bacteria</taxon>
        <taxon>Pseudomonadati</taxon>
        <taxon>Pseudomonadota</taxon>
        <taxon>Betaproteobacteria</taxon>
        <taxon>Burkholderiales</taxon>
        <taxon>Comamonadaceae</taxon>
        <taxon>Curvibacter</taxon>
    </lineage>
</organism>
<dbReference type="Pfam" id="PF01569">
    <property type="entry name" value="PAP2"/>
    <property type="match status" value="1"/>
</dbReference>
<dbReference type="Gene3D" id="1.20.144.10">
    <property type="entry name" value="Phosphatidic acid phosphatase type 2/haloperoxidase"/>
    <property type="match status" value="1"/>
</dbReference>
<dbReference type="CDD" id="cd03380">
    <property type="entry name" value="PAP2_like_1"/>
    <property type="match status" value="1"/>
</dbReference>
<dbReference type="InterPro" id="IPR000326">
    <property type="entry name" value="PAP2/HPO"/>
</dbReference>
<keyword evidence="3" id="KW-1185">Reference proteome</keyword>
<feature type="domain" description="Phosphatidic acid phosphatase type 2/haloperoxidase" evidence="1">
    <location>
        <begin position="143"/>
        <end position="251"/>
    </location>
</feature>
<reference evidence="2 3" key="1">
    <citation type="submission" date="2023-02" db="EMBL/GenBank/DDBJ databases">
        <title>Bacterial whole genomic sequence of Curvibacter sp. HBC61.</title>
        <authorList>
            <person name="Le V."/>
            <person name="Ko S.-R."/>
            <person name="Ahn C.-Y."/>
            <person name="Oh H.-M."/>
        </authorList>
    </citation>
    <scope>NUCLEOTIDE SEQUENCE [LARGE SCALE GENOMIC DNA]</scope>
    <source>
        <strain evidence="2 3">HBC61</strain>
    </source>
</reference>
<accession>A0ABT5MU86</accession>
<comment type="caution">
    <text evidence="2">The sequence shown here is derived from an EMBL/GenBank/DDBJ whole genome shotgun (WGS) entry which is preliminary data.</text>
</comment>
<name>A0ABT5MU86_9BURK</name>
<evidence type="ECO:0000259" key="1">
    <source>
        <dbReference type="Pfam" id="PF01569"/>
    </source>
</evidence>
<evidence type="ECO:0000313" key="3">
    <source>
        <dbReference type="Proteomes" id="UP001528673"/>
    </source>
</evidence>
<evidence type="ECO:0000313" key="2">
    <source>
        <dbReference type="EMBL" id="MDD0837599.1"/>
    </source>
</evidence>
<proteinExistence type="predicted"/>